<protein>
    <recommendedName>
        <fullName evidence="2">Profilin</fullName>
    </recommendedName>
</protein>
<dbReference type="SUPFAM" id="SSF55770">
    <property type="entry name" value="Profilin (actin-binding protein)"/>
    <property type="match status" value="1"/>
</dbReference>
<dbReference type="InterPro" id="IPR036140">
    <property type="entry name" value="PFN_sf"/>
</dbReference>
<name>A0ABQ9FZQ5_TEGGR</name>
<keyword evidence="4" id="KW-1185">Reference proteome</keyword>
<accession>A0ABQ9FZQ5</accession>
<comment type="caution">
    <text evidence="3">The sequence shown here is derived from an EMBL/GenBank/DDBJ whole genome shotgun (WGS) entry which is preliminary data.</text>
</comment>
<evidence type="ECO:0000313" key="3">
    <source>
        <dbReference type="EMBL" id="KAJ8322382.1"/>
    </source>
</evidence>
<keyword evidence="2" id="KW-0009">Actin-binding</keyword>
<evidence type="ECO:0000313" key="4">
    <source>
        <dbReference type="Proteomes" id="UP001217089"/>
    </source>
</evidence>
<dbReference type="InterPro" id="IPR048278">
    <property type="entry name" value="PFN"/>
</dbReference>
<dbReference type="PANTHER" id="PTHR11604">
    <property type="entry name" value="PROFILIN"/>
    <property type="match status" value="1"/>
</dbReference>
<proteinExistence type="inferred from homology"/>
<evidence type="ECO:0000256" key="2">
    <source>
        <dbReference type="RuleBase" id="RU003909"/>
    </source>
</evidence>
<dbReference type="Pfam" id="PF00235">
    <property type="entry name" value="Profilin"/>
    <property type="match status" value="1"/>
</dbReference>
<comment type="similarity">
    <text evidence="1 2">Belongs to the profilin family.</text>
</comment>
<gene>
    <name evidence="3" type="ORF">KUTeg_000853</name>
</gene>
<dbReference type="Gene3D" id="3.30.450.30">
    <property type="entry name" value="Dynein light chain 2a, cytoplasmic"/>
    <property type="match status" value="1"/>
</dbReference>
<dbReference type="SMART" id="SM00392">
    <property type="entry name" value="PROF"/>
    <property type="match status" value="1"/>
</dbReference>
<sequence length="142" mass="15317">MYIDISWDSYIDNLIGHSKDSAGNAHIDKAAIIGLDGSQWTSQGIEHGININPSEAASIAKCFKNKDFTEFQGNGVKLDGVKYQFLRGEENIALAKKKDHGSVTMQASKSAVVIGHCPEGCQQGNTNKAVSCIAEYLESVNL</sequence>
<dbReference type="InterPro" id="IPR005455">
    <property type="entry name" value="PFN_euk"/>
</dbReference>
<dbReference type="PANTHER" id="PTHR11604:SF10">
    <property type="entry name" value="PROFILIN"/>
    <property type="match status" value="1"/>
</dbReference>
<dbReference type="CDD" id="cd00148">
    <property type="entry name" value="PROF"/>
    <property type="match status" value="1"/>
</dbReference>
<evidence type="ECO:0000256" key="1">
    <source>
        <dbReference type="ARBA" id="ARBA00010058"/>
    </source>
</evidence>
<reference evidence="3 4" key="1">
    <citation type="submission" date="2022-12" db="EMBL/GenBank/DDBJ databases">
        <title>Chromosome-level genome of Tegillarca granosa.</title>
        <authorList>
            <person name="Kim J."/>
        </authorList>
    </citation>
    <scope>NUCLEOTIDE SEQUENCE [LARGE SCALE GENOMIC DNA]</scope>
    <source>
        <strain evidence="3">Teg-2019</strain>
        <tissue evidence="3">Adductor muscle</tissue>
    </source>
</reference>
<dbReference type="PRINTS" id="PR00392">
    <property type="entry name" value="PROFILIN"/>
</dbReference>
<dbReference type="Proteomes" id="UP001217089">
    <property type="component" value="Unassembled WGS sequence"/>
</dbReference>
<dbReference type="EMBL" id="JARBDR010000018">
    <property type="protein sequence ID" value="KAJ8322382.1"/>
    <property type="molecule type" value="Genomic_DNA"/>
</dbReference>
<organism evidence="3 4">
    <name type="scientific">Tegillarca granosa</name>
    <name type="common">Malaysian cockle</name>
    <name type="synonym">Anadara granosa</name>
    <dbReference type="NCBI Taxonomy" id="220873"/>
    <lineage>
        <taxon>Eukaryota</taxon>
        <taxon>Metazoa</taxon>
        <taxon>Spiralia</taxon>
        <taxon>Lophotrochozoa</taxon>
        <taxon>Mollusca</taxon>
        <taxon>Bivalvia</taxon>
        <taxon>Autobranchia</taxon>
        <taxon>Pteriomorphia</taxon>
        <taxon>Arcoida</taxon>
        <taxon>Arcoidea</taxon>
        <taxon>Arcidae</taxon>
        <taxon>Tegillarca</taxon>
    </lineage>
</organism>